<gene>
    <name evidence="4" type="ORF">CQA57_05695</name>
</gene>
<feature type="transmembrane region" description="Helical" evidence="3">
    <location>
        <begin position="12"/>
        <end position="30"/>
    </location>
</feature>
<accession>A0A3D8J6D5</accession>
<name>A0A3D8J6D5_9HELI</name>
<keyword evidence="3" id="KW-0472">Membrane</keyword>
<dbReference type="RefSeq" id="WP_115579270.1">
    <property type="nucleotide sequence ID" value="NZ_NXLX01000013.1"/>
</dbReference>
<feature type="coiled-coil region" evidence="1">
    <location>
        <begin position="38"/>
        <end position="121"/>
    </location>
</feature>
<proteinExistence type="predicted"/>
<organism evidence="4 5">
    <name type="scientific">Helicobacter anseris</name>
    <dbReference type="NCBI Taxonomy" id="375926"/>
    <lineage>
        <taxon>Bacteria</taxon>
        <taxon>Pseudomonadati</taxon>
        <taxon>Campylobacterota</taxon>
        <taxon>Epsilonproteobacteria</taxon>
        <taxon>Campylobacterales</taxon>
        <taxon>Helicobacteraceae</taxon>
        <taxon>Helicobacter</taxon>
    </lineage>
</organism>
<feature type="region of interest" description="Disordered" evidence="2">
    <location>
        <begin position="166"/>
        <end position="187"/>
    </location>
</feature>
<sequence>MKISSFINKTSILSFTLGSFISGYAIYSMYQKYCDQILLESNIEIKKMQEELDSQKNSLLEKEKNVEATLQEKINQQQNSFSDKDNLLKAYIKAFSLNELLDKLLDLKFEIEKEYDNAVKEIENSSSFSKLGKTSDFLEQIKQENSVKQRGIEDSIRIVKEIKERRSNNSISQEGNEQKAQDLKIND</sequence>
<reference evidence="4 5" key="1">
    <citation type="submission" date="2018-04" db="EMBL/GenBank/DDBJ databases">
        <title>Novel Campyloabacter and Helicobacter Species and Strains.</title>
        <authorList>
            <person name="Mannion A.J."/>
            <person name="Shen Z."/>
            <person name="Fox J.G."/>
        </authorList>
    </citation>
    <scope>NUCLEOTIDE SEQUENCE [LARGE SCALE GENOMIC DNA]</scope>
    <source>
        <strain evidence="4 5">MIT 04-9362</strain>
    </source>
</reference>
<comment type="caution">
    <text evidence="4">The sequence shown here is derived from an EMBL/GenBank/DDBJ whole genome shotgun (WGS) entry which is preliminary data.</text>
</comment>
<protein>
    <submittedName>
        <fullName evidence="4">Uncharacterized protein</fullName>
    </submittedName>
</protein>
<keyword evidence="3" id="KW-0812">Transmembrane</keyword>
<dbReference type="Proteomes" id="UP000256695">
    <property type="component" value="Unassembled WGS sequence"/>
</dbReference>
<evidence type="ECO:0000313" key="4">
    <source>
        <dbReference type="EMBL" id="RDU73018.1"/>
    </source>
</evidence>
<evidence type="ECO:0000256" key="2">
    <source>
        <dbReference type="SAM" id="MobiDB-lite"/>
    </source>
</evidence>
<dbReference type="EMBL" id="NXLX01000013">
    <property type="protein sequence ID" value="RDU73018.1"/>
    <property type="molecule type" value="Genomic_DNA"/>
</dbReference>
<evidence type="ECO:0000256" key="3">
    <source>
        <dbReference type="SAM" id="Phobius"/>
    </source>
</evidence>
<keyword evidence="5" id="KW-1185">Reference proteome</keyword>
<feature type="compositionally biased region" description="Basic and acidic residues" evidence="2">
    <location>
        <begin position="176"/>
        <end position="187"/>
    </location>
</feature>
<keyword evidence="1" id="KW-0175">Coiled coil</keyword>
<evidence type="ECO:0000256" key="1">
    <source>
        <dbReference type="SAM" id="Coils"/>
    </source>
</evidence>
<dbReference type="AlphaFoldDB" id="A0A3D8J6D5"/>
<keyword evidence="3" id="KW-1133">Transmembrane helix</keyword>
<evidence type="ECO:0000313" key="5">
    <source>
        <dbReference type="Proteomes" id="UP000256695"/>
    </source>
</evidence>